<reference evidence="1" key="1">
    <citation type="submission" date="2021-03" db="UniProtKB">
        <authorList>
            <consortium name="EnsemblPlants"/>
        </authorList>
    </citation>
    <scope>IDENTIFICATION</scope>
</reference>
<dbReference type="Gramene" id="novel_model_6675_5bd9a17a">
    <property type="protein sequence ID" value="cds.novel_model_6675_5bd9a17a"/>
    <property type="gene ID" value="novel_gene_3520_5bd9a17a"/>
</dbReference>
<protein>
    <submittedName>
        <fullName evidence="1">Uncharacterized protein</fullName>
    </submittedName>
</protein>
<sequence>MLLKLKQSPQNQLAMSDLNTFTFNPCGNHLTDLRRLCTIWISCGWLTIWTCVDRKPARDMTLIPC</sequence>
<name>A0A803R9F0_CANSA</name>
<evidence type="ECO:0000313" key="2">
    <source>
        <dbReference type="Proteomes" id="UP000596661"/>
    </source>
</evidence>
<dbReference type="EMBL" id="UZAU01000784">
    <property type="status" value="NOT_ANNOTATED_CDS"/>
    <property type="molecule type" value="Genomic_DNA"/>
</dbReference>
<dbReference type="AlphaFoldDB" id="A0A803R9F0"/>
<dbReference type="Proteomes" id="UP000596661">
    <property type="component" value="Unassembled WGS sequence"/>
</dbReference>
<dbReference type="EnsemblPlants" id="novel_model_6675_5bd9a17a">
    <property type="protein sequence ID" value="cds.novel_model_6675_5bd9a17a"/>
    <property type="gene ID" value="novel_gene_3520_5bd9a17a"/>
</dbReference>
<accession>A0A803R9F0</accession>
<organism evidence="1 2">
    <name type="scientific">Cannabis sativa</name>
    <name type="common">Hemp</name>
    <name type="synonym">Marijuana</name>
    <dbReference type="NCBI Taxonomy" id="3483"/>
    <lineage>
        <taxon>Eukaryota</taxon>
        <taxon>Viridiplantae</taxon>
        <taxon>Streptophyta</taxon>
        <taxon>Embryophyta</taxon>
        <taxon>Tracheophyta</taxon>
        <taxon>Spermatophyta</taxon>
        <taxon>Magnoliopsida</taxon>
        <taxon>eudicotyledons</taxon>
        <taxon>Gunneridae</taxon>
        <taxon>Pentapetalae</taxon>
        <taxon>rosids</taxon>
        <taxon>fabids</taxon>
        <taxon>Rosales</taxon>
        <taxon>Cannabaceae</taxon>
        <taxon>Cannabis</taxon>
    </lineage>
</organism>
<keyword evidence="2" id="KW-1185">Reference proteome</keyword>
<evidence type="ECO:0000313" key="1">
    <source>
        <dbReference type="EnsemblPlants" id="cds.novel_model_6675_5bd9a17a"/>
    </source>
</evidence>
<proteinExistence type="predicted"/>